<keyword evidence="3" id="KW-0675">Receptor</keyword>
<dbReference type="GO" id="GO:0003924">
    <property type="term" value="F:GTPase activity"/>
    <property type="evidence" value="ECO:0007669"/>
    <property type="project" value="InterPro"/>
</dbReference>
<feature type="non-terminal residue" evidence="3">
    <location>
        <position position="186"/>
    </location>
</feature>
<dbReference type="InterPro" id="IPR011012">
    <property type="entry name" value="Longin-like_dom_sf"/>
</dbReference>
<dbReference type="SUPFAM" id="SSF64356">
    <property type="entry name" value="SNARE-like"/>
    <property type="match status" value="1"/>
</dbReference>
<dbReference type="CDD" id="cd14826">
    <property type="entry name" value="SR_alpha_SRX"/>
    <property type="match status" value="1"/>
</dbReference>
<dbReference type="GO" id="GO:0005525">
    <property type="term" value="F:GTP binding"/>
    <property type="evidence" value="ECO:0007669"/>
    <property type="project" value="InterPro"/>
</dbReference>
<dbReference type="EMBL" id="AF542002">
    <property type="protein sequence ID" value="AAP80813.1"/>
    <property type="molecule type" value="mRNA"/>
</dbReference>
<feature type="compositionally biased region" description="Basic and acidic residues" evidence="1">
    <location>
        <begin position="163"/>
        <end position="173"/>
    </location>
</feature>
<proteinExistence type="evidence at transcript level"/>
<feature type="domain" description="Signal recognition particle receptor alpha subunit N-terminal" evidence="2">
    <location>
        <begin position="26"/>
        <end position="152"/>
    </location>
</feature>
<name>Q7XY65_GRIJA</name>
<reference evidence="3" key="1">
    <citation type="submission" date="2002-08" db="EMBL/GenBank/DDBJ databases">
        <authorList>
            <person name="Liu C."/>
            <person name="Lee Y."/>
            <person name="Lee H."/>
        </authorList>
    </citation>
    <scope>NUCLEOTIDE SEQUENCE</scope>
</reference>
<evidence type="ECO:0000313" key="3">
    <source>
        <dbReference type="EMBL" id="AAP80813.1"/>
    </source>
</evidence>
<feature type="compositionally biased region" description="Basic residues" evidence="1">
    <location>
        <begin position="177"/>
        <end position="186"/>
    </location>
</feature>
<dbReference type="GO" id="GO:0005047">
    <property type="term" value="F:signal recognition particle binding"/>
    <property type="evidence" value="ECO:0007669"/>
    <property type="project" value="InterPro"/>
</dbReference>
<dbReference type="Pfam" id="PF04086">
    <property type="entry name" value="SRP-alpha_N"/>
    <property type="match status" value="1"/>
</dbReference>
<dbReference type="GO" id="GO:0006886">
    <property type="term" value="P:intracellular protein transport"/>
    <property type="evidence" value="ECO:0007669"/>
    <property type="project" value="InterPro"/>
</dbReference>
<dbReference type="Gene3D" id="3.30.450.60">
    <property type="match status" value="1"/>
</dbReference>
<dbReference type="GO" id="GO:0005785">
    <property type="term" value="C:signal recognition particle receptor complex"/>
    <property type="evidence" value="ECO:0007669"/>
    <property type="project" value="InterPro"/>
</dbReference>
<sequence length="186" mass="20369">MIDQFCIFELGGTVLWTRTFLPPKGDPVSALVRTVLLEDRLALTEFTYRTHALRWALDNGRGLVFVVVYQKSLPPPYADRLLALVRDHFVRHEAADGAAALTRSDFAAFDPAFDRLLDAAERKAEAAARAARLAPRSRPPDKKKKADAEPAPPPSGRAGPDGGDDRPLPDRPPRGALARRRGAARA</sequence>
<organism evidence="3">
    <name type="scientific">Griffithsia japonica</name>
    <name type="common">Red alga</name>
    <dbReference type="NCBI Taxonomy" id="83288"/>
    <lineage>
        <taxon>Eukaryota</taxon>
        <taxon>Rhodophyta</taxon>
        <taxon>Florideophyceae</taxon>
        <taxon>Rhodymeniophycidae</taxon>
        <taxon>Ceramiales</taxon>
        <taxon>Ceramiaceae</taxon>
        <taxon>Griffithsia</taxon>
    </lineage>
</organism>
<feature type="region of interest" description="Disordered" evidence="1">
    <location>
        <begin position="127"/>
        <end position="186"/>
    </location>
</feature>
<dbReference type="InterPro" id="IPR007222">
    <property type="entry name" value="Sig_recog_particle_rcpt_asu_N"/>
</dbReference>
<accession>Q7XY65</accession>
<dbReference type="AlphaFoldDB" id="Q7XY65"/>
<feature type="compositionally biased region" description="Basic and acidic residues" evidence="1">
    <location>
        <begin position="138"/>
        <end position="148"/>
    </location>
</feature>
<feature type="compositionally biased region" description="Low complexity" evidence="1">
    <location>
        <begin position="127"/>
        <end position="136"/>
    </location>
</feature>
<evidence type="ECO:0000259" key="2">
    <source>
        <dbReference type="Pfam" id="PF04086"/>
    </source>
</evidence>
<evidence type="ECO:0000256" key="1">
    <source>
        <dbReference type="SAM" id="MobiDB-lite"/>
    </source>
</evidence>
<protein>
    <submittedName>
        <fullName evidence="3">Signal recognition particle receptor-like protein L36</fullName>
    </submittedName>
</protein>